<accession>A0A4R6JRJ9</accession>
<comment type="caution">
    <text evidence="1">The sequence shown here is derived from an EMBL/GenBank/DDBJ whole genome shotgun (WGS) entry which is preliminary data.</text>
</comment>
<organism evidence="1 2">
    <name type="scientific">Paractinoplanes brasiliensis</name>
    <dbReference type="NCBI Taxonomy" id="52695"/>
    <lineage>
        <taxon>Bacteria</taxon>
        <taxon>Bacillati</taxon>
        <taxon>Actinomycetota</taxon>
        <taxon>Actinomycetes</taxon>
        <taxon>Micromonosporales</taxon>
        <taxon>Micromonosporaceae</taxon>
        <taxon>Paractinoplanes</taxon>
    </lineage>
</organism>
<reference evidence="1 2" key="1">
    <citation type="submission" date="2019-03" db="EMBL/GenBank/DDBJ databases">
        <title>Sequencing the genomes of 1000 actinobacteria strains.</title>
        <authorList>
            <person name="Klenk H.-P."/>
        </authorList>
    </citation>
    <scope>NUCLEOTIDE SEQUENCE [LARGE SCALE GENOMIC DNA]</scope>
    <source>
        <strain evidence="1 2">DSM 43805</strain>
    </source>
</reference>
<evidence type="ECO:0000313" key="1">
    <source>
        <dbReference type="EMBL" id="TDO37275.1"/>
    </source>
</evidence>
<dbReference type="Proteomes" id="UP000294901">
    <property type="component" value="Unassembled WGS sequence"/>
</dbReference>
<keyword evidence="2" id="KW-1185">Reference proteome</keyword>
<protein>
    <submittedName>
        <fullName evidence="1">Uncharacterized protein</fullName>
    </submittedName>
</protein>
<dbReference type="AlphaFoldDB" id="A0A4R6JRJ9"/>
<gene>
    <name evidence="1" type="ORF">C8E87_0888</name>
</gene>
<dbReference type="EMBL" id="SNWR01000001">
    <property type="protein sequence ID" value="TDO37275.1"/>
    <property type="molecule type" value="Genomic_DNA"/>
</dbReference>
<name>A0A4R6JRJ9_9ACTN</name>
<sequence length="258" mass="29303">MQAAIMCQVVRLQRHWSTVLEHGFTADGTCNDETYGRLPPLPEHLFTGDFDWLTAGAAGPDAPYMQPYAVPKPAMYELDDRLARYGLYLPASFVTFMTSTTLPQRIPSPFDAWQMSGPALSPVEEHGRLLRFMSDAQGANWESYLYLAADGTCPVLGSTGLPTPEIDEEPEGHPPCTPAEFAEDIYWLAPDFEQFLYRYWVENVIWSHLVDQERPAAELPPLARNYFALLQDVDRPPLDVWPAPLTWLMRNPDQLELW</sequence>
<evidence type="ECO:0000313" key="2">
    <source>
        <dbReference type="Proteomes" id="UP000294901"/>
    </source>
</evidence>
<proteinExistence type="predicted"/>